<dbReference type="EMBL" id="AYGX02000042">
    <property type="protein sequence ID" value="KRO28458.1"/>
    <property type="molecule type" value="Genomic_DNA"/>
</dbReference>
<evidence type="ECO:0000313" key="3">
    <source>
        <dbReference type="Proteomes" id="UP000050920"/>
    </source>
</evidence>
<dbReference type="InterPro" id="IPR021145">
    <property type="entry name" value="Portal_protein_SPP1_Gp6-like"/>
</dbReference>
<dbReference type="Proteomes" id="UP000050920">
    <property type="component" value="Unassembled WGS sequence"/>
</dbReference>
<reference evidence="2 3" key="1">
    <citation type="journal article" date="2015" name="Genome Announc.">
        <title>Expanding the biotechnology potential of lactobacilli through comparative genomics of 213 strains and associated genera.</title>
        <authorList>
            <person name="Sun Z."/>
            <person name="Harris H.M."/>
            <person name="McCann A."/>
            <person name="Guo C."/>
            <person name="Argimon S."/>
            <person name="Zhang W."/>
            <person name="Yang X."/>
            <person name="Jeffery I.B."/>
            <person name="Cooney J.C."/>
            <person name="Kagawa T.F."/>
            <person name="Liu W."/>
            <person name="Song Y."/>
            <person name="Salvetti E."/>
            <person name="Wrobel A."/>
            <person name="Rasinkangas P."/>
            <person name="Parkhill J."/>
            <person name="Rea M.C."/>
            <person name="O'Sullivan O."/>
            <person name="Ritari J."/>
            <person name="Douillard F.P."/>
            <person name="Paul Ross R."/>
            <person name="Yang R."/>
            <person name="Briner A.E."/>
            <person name="Felis G.E."/>
            <person name="de Vos W.M."/>
            <person name="Barrangou R."/>
            <person name="Klaenhammer T.R."/>
            <person name="Caufield P.W."/>
            <person name="Cui Y."/>
            <person name="Zhang H."/>
            <person name="O'Toole P.W."/>
        </authorList>
    </citation>
    <scope>NUCLEOTIDE SEQUENCE [LARGE SCALE GENOMIC DNA]</scope>
    <source>
        <strain evidence="2 3">DSM 21115</strain>
    </source>
</reference>
<protein>
    <submittedName>
        <fullName evidence="2">Minor structural protein gp61</fullName>
    </submittedName>
</protein>
<comment type="caution">
    <text evidence="2">The sequence shown here is derived from an EMBL/GenBank/DDBJ whole genome shotgun (WGS) entry which is preliminary data.</text>
</comment>
<gene>
    <name evidence="2" type="ORF">DY78_GL002357</name>
</gene>
<dbReference type="PIRSF" id="PIRSF011911">
    <property type="entry name" value="A118_put_portal"/>
    <property type="match status" value="1"/>
</dbReference>
<accession>A0A0R2P0G7</accession>
<sequence>MLTIRNTIGNLLINAGYKLSGDNNMTGTLKNITDDPRIGIDSREYTRIKRDIKYYTDSWDDVWYRNSFGTRLKRKQFTLNMTKVASRKLASIIFNEKCEIHIGSLSAKNDDRDGTSTDQSEQRAAKLDEYLQQVFLKNDFKDHYEERLEEAIALGTMTIKPYVDPVSGDIKFAWCRADQTYPLESNTNSVRDICIASRTVRSEANVPIYYTLLEFHQWQGEDYVITNELYRSPVKSSVGTPVSLSAIPEYADIQPTVTIENLKYPLFAFFKTSGANNKSLESPLGVGIPDNSLSTLRAINDTYDTFHWEILTGRRKIAVPPEMFRKPQGDKIHNANSFEHDISDVYLAIPGNRESVQPTEFNPDLRVDDFSNAINEYMRKFEMEIGFSANTFSYQSGNSQVTATQVISENSNTYQTRSSYCTMVENNIDALVKAILELSMVPELFPNHQAPLKAEDVDFDDLDISVSFDDGVFVDKQSRATYWQGLLASSVVPRWMAIKNILEVPESVARDLADEIATETAQQASNTTPDISDLLGNHSSSE</sequence>
<organism evidence="2 3">
    <name type="scientific">Lactiplantibacillus fabifermentans DSM 21115</name>
    <dbReference type="NCBI Taxonomy" id="1413187"/>
    <lineage>
        <taxon>Bacteria</taxon>
        <taxon>Bacillati</taxon>
        <taxon>Bacillota</taxon>
        <taxon>Bacilli</taxon>
        <taxon>Lactobacillales</taxon>
        <taxon>Lactobacillaceae</taxon>
        <taxon>Lactiplantibacillus</taxon>
    </lineage>
</organism>
<keyword evidence="3" id="KW-1185">Reference proteome</keyword>
<feature type="compositionally biased region" description="Polar residues" evidence="1">
    <location>
        <begin position="519"/>
        <end position="530"/>
    </location>
</feature>
<dbReference type="InterPro" id="IPR006432">
    <property type="entry name" value="Phage_portal_A118-type"/>
</dbReference>
<name>A0A0R2P0G7_9LACO</name>
<evidence type="ECO:0000256" key="1">
    <source>
        <dbReference type="SAM" id="MobiDB-lite"/>
    </source>
</evidence>
<dbReference type="AlphaFoldDB" id="A0A0R2P0G7"/>
<dbReference type="NCBIfam" id="TIGR01542">
    <property type="entry name" value="A118_put_portal"/>
    <property type="match status" value="1"/>
</dbReference>
<feature type="region of interest" description="Disordered" evidence="1">
    <location>
        <begin position="519"/>
        <end position="542"/>
    </location>
</feature>
<dbReference type="Pfam" id="PF05133">
    <property type="entry name" value="SPP1_portal"/>
    <property type="match status" value="1"/>
</dbReference>
<evidence type="ECO:0000313" key="2">
    <source>
        <dbReference type="EMBL" id="KRO28458.1"/>
    </source>
</evidence>
<proteinExistence type="predicted"/>